<dbReference type="Pfam" id="PF00854">
    <property type="entry name" value="PTR2"/>
    <property type="match status" value="1"/>
</dbReference>
<feature type="transmembrane region" description="Helical" evidence="8">
    <location>
        <begin position="412"/>
        <end position="431"/>
    </location>
</feature>
<keyword evidence="6 8" id="KW-1133">Transmembrane helix</keyword>
<evidence type="ECO:0000256" key="7">
    <source>
        <dbReference type="ARBA" id="ARBA00023136"/>
    </source>
</evidence>
<feature type="transmembrane region" description="Helical" evidence="8">
    <location>
        <begin position="12"/>
        <end position="31"/>
    </location>
</feature>
<keyword evidence="3" id="KW-1003">Cell membrane</keyword>
<feature type="transmembrane region" description="Helical" evidence="8">
    <location>
        <begin position="51"/>
        <end position="71"/>
    </location>
</feature>
<dbReference type="GO" id="GO:0005886">
    <property type="term" value="C:plasma membrane"/>
    <property type="evidence" value="ECO:0007669"/>
    <property type="project" value="UniProtKB-SubCell"/>
</dbReference>
<sequence>MLKTTQKMPNGVTDLYFIQAFSTFSFAILYSSLPLYLTKQLETPNTSSNSIVGLFLAFNYVLQLIGGLIGGRYLSNRFLFFITIIIQSIGLIFLALCHTSLLYIGLSFFLVGCGLNTTCYNSMLTQRFNQSDSRRNSAFILSYGAMNIGFCAGYIASGFFDYSNQYQYLFYACMITNAITLFLIAKSWSHLLDNNTPLIQVKKYTDLLSKNFIGLMISLLLIPAMLLCFHSAHFSNGVVVTLSLIMFFIILTLGMKQGSKADQQKVMAYLILAVSCLVFWMIYFTGPIGVTLFIKNNADKNFFGFELATQWIKNVNPLVIVLGAPILTGLLNKLKSKGYNPSVSLQFVWAFILLALSFVLLSCGVIFSNSEGYTHLYWVIGYIILQGMAELLIGPIGYAMIGQIAPPQLQGVLMGTWMLVAGVAASLSHYFSNAMVKTESTNPLISNPDFLHVFKQLSLWALLGALFLYFISRKVRTLIDNTDSSKKESVEMVTTA</sequence>
<evidence type="ECO:0000256" key="6">
    <source>
        <dbReference type="ARBA" id="ARBA00022989"/>
    </source>
</evidence>
<keyword evidence="5" id="KW-0571">Peptide transport</keyword>
<reference evidence="9" key="1">
    <citation type="submission" date="2021-11" db="EMBL/GenBank/DDBJ databases">
        <title>Legionella maioricencis sp. nov., a new species isolated from hot water samples in Mallorca.</title>
        <authorList>
            <person name="Crespi S."/>
            <person name="Drasar V."/>
            <person name="Salva-Serra F."/>
            <person name="Jaen-Luchoro D."/>
            <person name="Pineiro-Iglesias B."/>
            <person name="Aliaga F."/>
            <person name="Fernandez-Juarez V."/>
            <person name="Coll G."/>
            <person name="Moore E.R.B."/>
            <person name="Bennasar-Figueras A."/>
        </authorList>
    </citation>
    <scope>NUCLEOTIDE SEQUENCE</scope>
    <source>
        <strain evidence="9">HCPI-6</strain>
    </source>
</reference>
<dbReference type="RefSeq" id="WP_250421957.1">
    <property type="nucleotide sequence ID" value="NZ_JAJKBJ010000013.1"/>
</dbReference>
<dbReference type="AlphaFoldDB" id="A0A9X2IB97"/>
<dbReference type="PANTHER" id="PTHR23517">
    <property type="entry name" value="RESISTANCE PROTEIN MDTM, PUTATIVE-RELATED-RELATED"/>
    <property type="match status" value="1"/>
</dbReference>
<feature type="transmembrane region" description="Helical" evidence="8">
    <location>
        <begin position="314"/>
        <end position="331"/>
    </location>
</feature>
<feature type="transmembrane region" description="Helical" evidence="8">
    <location>
        <begin position="379"/>
        <end position="400"/>
    </location>
</feature>
<feature type="transmembrane region" description="Helical" evidence="8">
    <location>
        <begin position="102"/>
        <end position="124"/>
    </location>
</feature>
<comment type="caution">
    <text evidence="9">The sequence shown here is derived from an EMBL/GenBank/DDBJ whole genome shotgun (WGS) entry which is preliminary data.</text>
</comment>
<dbReference type="GO" id="GO:0015833">
    <property type="term" value="P:peptide transport"/>
    <property type="evidence" value="ECO:0007669"/>
    <property type="project" value="UniProtKB-KW"/>
</dbReference>
<feature type="transmembrane region" description="Helical" evidence="8">
    <location>
        <begin position="267"/>
        <end position="294"/>
    </location>
</feature>
<dbReference type="InterPro" id="IPR000109">
    <property type="entry name" value="POT_fam"/>
</dbReference>
<dbReference type="Proteomes" id="UP001139721">
    <property type="component" value="Unassembled WGS sequence"/>
</dbReference>
<dbReference type="InterPro" id="IPR005279">
    <property type="entry name" value="Dipep/tripep_permease"/>
</dbReference>
<dbReference type="EMBL" id="JAJKBJ010000013">
    <property type="protein sequence ID" value="MCL9684739.1"/>
    <property type="molecule type" value="Genomic_DNA"/>
</dbReference>
<keyword evidence="2" id="KW-0813">Transport</keyword>
<proteinExistence type="predicted"/>
<keyword evidence="5" id="KW-0653">Protein transport</keyword>
<dbReference type="GO" id="GO:1904680">
    <property type="term" value="F:peptide transmembrane transporter activity"/>
    <property type="evidence" value="ECO:0007669"/>
    <property type="project" value="InterPro"/>
</dbReference>
<feature type="transmembrane region" description="Helical" evidence="8">
    <location>
        <begin position="212"/>
        <end position="232"/>
    </location>
</feature>
<keyword evidence="4 8" id="KW-0812">Transmembrane</keyword>
<keyword evidence="7 8" id="KW-0472">Membrane</keyword>
<protein>
    <submittedName>
        <fullName evidence="9">Oligopeptide:H+ symporter</fullName>
    </submittedName>
</protein>
<evidence type="ECO:0000313" key="10">
    <source>
        <dbReference type="Proteomes" id="UP001139721"/>
    </source>
</evidence>
<feature type="transmembrane region" description="Helical" evidence="8">
    <location>
        <begin position="238"/>
        <end position="255"/>
    </location>
</feature>
<dbReference type="SUPFAM" id="SSF103473">
    <property type="entry name" value="MFS general substrate transporter"/>
    <property type="match status" value="1"/>
</dbReference>
<evidence type="ECO:0000256" key="1">
    <source>
        <dbReference type="ARBA" id="ARBA00004651"/>
    </source>
</evidence>
<feature type="transmembrane region" description="Helical" evidence="8">
    <location>
        <begin position="451"/>
        <end position="471"/>
    </location>
</feature>
<accession>A0A9X2IB97</accession>
<dbReference type="NCBIfam" id="TIGR00924">
    <property type="entry name" value="yjdL_sub1_fam"/>
    <property type="match status" value="1"/>
</dbReference>
<feature type="transmembrane region" description="Helical" evidence="8">
    <location>
        <begin position="343"/>
        <end position="367"/>
    </location>
</feature>
<evidence type="ECO:0000256" key="4">
    <source>
        <dbReference type="ARBA" id="ARBA00022692"/>
    </source>
</evidence>
<evidence type="ECO:0000256" key="5">
    <source>
        <dbReference type="ARBA" id="ARBA00022856"/>
    </source>
</evidence>
<comment type="subcellular location">
    <subcellularLocation>
        <location evidence="1">Cell membrane</location>
        <topology evidence="1">Multi-pass membrane protein</topology>
    </subcellularLocation>
</comment>
<keyword evidence="10" id="KW-1185">Reference proteome</keyword>
<evidence type="ECO:0000256" key="3">
    <source>
        <dbReference type="ARBA" id="ARBA00022475"/>
    </source>
</evidence>
<name>A0A9X2IB97_9GAMM</name>
<dbReference type="InterPro" id="IPR050171">
    <property type="entry name" value="MFS_Transporters"/>
</dbReference>
<dbReference type="InterPro" id="IPR036259">
    <property type="entry name" value="MFS_trans_sf"/>
</dbReference>
<feature type="transmembrane region" description="Helical" evidence="8">
    <location>
        <begin position="168"/>
        <end position="185"/>
    </location>
</feature>
<feature type="transmembrane region" description="Helical" evidence="8">
    <location>
        <begin position="78"/>
        <end position="96"/>
    </location>
</feature>
<gene>
    <name evidence="9" type="ORF">LOX96_11595</name>
</gene>
<evidence type="ECO:0000313" key="9">
    <source>
        <dbReference type="EMBL" id="MCL9684739.1"/>
    </source>
</evidence>
<dbReference type="PANTHER" id="PTHR23517:SF15">
    <property type="entry name" value="PROTON-DEPENDENT OLIGOPEPTIDE FAMILY TRANSPORT PROTEIN"/>
    <property type="match status" value="1"/>
</dbReference>
<feature type="transmembrane region" description="Helical" evidence="8">
    <location>
        <begin position="136"/>
        <end position="156"/>
    </location>
</feature>
<evidence type="ECO:0000256" key="2">
    <source>
        <dbReference type="ARBA" id="ARBA00022448"/>
    </source>
</evidence>
<evidence type="ECO:0000256" key="8">
    <source>
        <dbReference type="SAM" id="Phobius"/>
    </source>
</evidence>
<dbReference type="Gene3D" id="1.20.1250.20">
    <property type="entry name" value="MFS general substrate transporter like domains"/>
    <property type="match status" value="1"/>
</dbReference>
<organism evidence="9 10">
    <name type="scientific">Legionella maioricensis</name>
    <dbReference type="NCBI Taxonomy" id="2896528"/>
    <lineage>
        <taxon>Bacteria</taxon>
        <taxon>Pseudomonadati</taxon>
        <taxon>Pseudomonadota</taxon>
        <taxon>Gammaproteobacteria</taxon>
        <taxon>Legionellales</taxon>
        <taxon>Legionellaceae</taxon>
        <taxon>Legionella</taxon>
    </lineage>
</organism>